<dbReference type="InterPro" id="IPR055151">
    <property type="entry name" value="GH113"/>
</dbReference>
<reference evidence="2 5" key="2">
    <citation type="submission" date="2022-09" db="EMBL/GenBank/DDBJ databases">
        <title>complete genome sequences of Clostridium tetani str. KHSU-234311-028 isolated from soil.</title>
        <authorList>
            <person name="Sekizuka T."/>
            <person name="Shitada C."/>
            <person name="Takahashi M."/>
            <person name="Kuroda M."/>
        </authorList>
    </citation>
    <scope>NUCLEOTIDE SEQUENCE [LARGE SCALE GENOMIC DNA]</scope>
    <source>
        <strain evidence="2 5">KHSU-234311-028</strain>
    </source>
</reference>
<organism evidence="3 4">
    <name type="scientific">Clostridium tetani</name>
    <dbReference type="NCBI Taxonomy" id="1513"/>
    <lineage>
        <taxon>Bacteria</taxon>
        <taxon>Bacillati</taxon>
        <taxon>Bacillota</taxon>
        <taxon>Clostridia</taxon>
        <taxon>Eubacteriales</taxon>
        <taxon>Clostridiaceae</taxon>
        <taxon>Clostridium</taxon>
    </lineage>
</organism>
<evidence type="ECO:0000313" key="5">
    <source>
        <dbReference type="Proteomes" id="UP001321763"/>
    </source>
</evidence>
<dbReference type="InterPro" id="IPR017853">
    <property type="entry name" value="GH"/>
</dbReference>
<reference evidence="3 4" key="1">
    <citation type="submission" date="2018-06" db="EMBL/GenBank/DDBJ databases">
        <title>Genome conservation of Clostridium tetani.</title>
        <authorList>
            <person name="Bruggemann H."/>
            <person name="Popoff M.R."/>
        </authorList>
    </citation>
    <scope>NUCLEOTIDE SEQUENCE [LARGE SCALE GENOMIC DNA]</scope>
    <source>
        <strain evidence="3 4">2017.061</strain>
    </source>
</reference>
<dbReference type="AlphaFoldDB" id="A0A4Q0VDZ2"/>
<dbReference type="EMBL" id="QMAP01000001">
    <property type="protein sequence ID" value="RXI50428.1"/>
    <property type="molecule type" value="Genomic_DNA"/>
</dbReference>
<gene>
    <name evidence="3" type="ORF">DP130_00190</name>
    <name evidence="2" type="ORF">K234311028_06550</name>
</gene>
<sequence>MVKKYANISVALILIFILLYIPKWPSYIKEQIPFKSIVSKFNREKFLEGKIKSANLSMDYNIDMVMKDVDRLDLNTVNVPVMVEIKSLTSTEMRINEESKKKARKLIKKLKKNNIMVILEAYPWIKDGELYETDWKPDDINEFFWKWKTEILNELIEDIANPLKVEVLNVASNFVNMEYAEGYWCETIDYVKERFNGLITYRTNWWYTADWDYKTQESYNKKLDNQLFSKVDFISIASYFELTDNDTNEVRNLVKALNSTERHNRNQNVKEELKTFHNKWSKPIFFGELGFPKRNKASIKPWYVNVSNIENGQEQANCFEAYRQVFEKETWLLGFSVFAIGENGKDKAYYPSKETIKIISKWYEKKK</sequence>
<keyword evidence="1" id="KW-1133">Transmembrane helix</keyword>
<dbReference type="Gene3D" id="3.20.20.80">
    <property type="entry name" value="Glycosidases"/>
    <property type="match status" value="1"/>
</dbReference>
<dbReference type="GO" id="GO:0016787">
    <property type="term" value="F:hydrolase activity"/>
    <property type="evidence" value="ECO:0007669"/>
    <property type="project" value="UniProtKB-KW"/>
</dbReference>
<protein>
    <submittedName>
        <fullName evidence="3">Hydrolase</fullName>
    </submittedName>
</protein>
<proteinExistence type="predicted"/>
<dbReference type="SUPFAM" id="SSF51445">
    <property type="entry name" value="(Trans)glycosidases"/>
    <property type="match status" value="1"/>
</dbReference>
<evidence type="ECO:0000313" key="2">
    <source>
        <dbReference type="EMBL" id="BDR80409.1"/>
    </source>
</evidence>
<dbReference type="Proteomes" id="UP001321763">
    <property type="component" value="Chromosome"/>
</dbReference>
<feature type="transmembrane region" description="Helical" evidence="1">
    <location>
        <begin position="6"/>
        <end position="22"/>
    </location>
</feature>
<dbReference type="Proteomes" id="UP000290921">
    <property type="component" value="Unassembled WGS sequence"/>
</dbReference>
<name>A0A4Q0VDZ2_CLOTA</name>
<evidence type="ECO:0000313" key="3">
    <source>
        <dbReference type="EMBL" id="RXI50428.1"/>
    </source>
</evidence>
<dbReference type="RefSeq" id="WP_129029544.1">
    <property type="nucleotide sequence ID" value="NZ_AP026806.1"/>
</dbReference>
<keyword evidence="1" id="KW-0472">Membrane</keyword>
<keyword evidence="3" id="KW-0378">Hydrolase</keyword>
<keyword evidence="1" id="KW-0812">Transmembrane</keyword>
<evidence type="ECO:0000313" key="4">
    <source>
        <dbReference type="Proteomes" id="UP000290921"/>
    </source>
</evidence>
<accession>A0A4Q0VDZ2</accession>
<evidence type="ECO:0000256" key="1">
    <source>
        <dbReference type="SAM" id="Phobius"/>
    </source>
</evidence>
<dbReference type="EMBL" id="AP026818">
    <property type="protein sequence ID" value="BDR80409.1"/>
    <property type="molecule type" value="Genomic_DNA"/>
</dbReference>
<dbReference type="Pfam" id="PF22612">
    <property type="entry name" value="GH113"/>
    <property type="match status" value="1"/>
</dbReference>